<keyword evidence="11 13" id="KW-0472">Membrane</keyword>
<dbReference type="GO" id="GO:0180041">
    <property type="term" value="F:dol-P-Man:GlcN-acyl-PI alpha-1,4-mannosyltransferase activity"/>
    <property type="evidence" value="ECO:0007669"/>
    <property type="project" value="EnsemblFungi"/>
</dbReference>
<dbReference type="InterPro" id="IPR007704">
    <property type="entry name" value="PIG-M"/>
</dbReference>
<feature type="transmembrane region" description="Helical" evidence="13">
    <location>
        <begin position="221"/>
        <end position="242"/>
    </location>
</feature>
<dbReference type="RefSeq" id="XP_019016691.1">
    <property type="nucleotide sequence ID" value="XM_019161382.1"/>
</dbReference>
<keyword evidence="7 13" id="KW-0808">Transferase</keyword>
<comment type="function">
    <text evidence="12 13">Mannosyltransferase involved in glycosylphosphatidylinositol-anchor biosynthesis. Transfers the first alpha-1,4-mannose to GlcN-acyl-PI during GPI precursor assembly. Required for cell wall integrity.</text>
</comment>
<keyword evidence="10 13" id="KW-1133">Transmembrane helix</keyword>
<organism evidence="14 15">
    <name type="scientific">Pichia membranifaciens NRRL Y-2026</name>
    <dbReference type="NCBI Taxonomy" id="763406"/>
    <lineage>
        <taxon>Eukaryota</taxon>
        <taxon>Fungi</taxon>
        <taxon>Dikarya</taxon>
        <taxon>Ascomycota</taxon>
        <taxon>Saccharomycotina</taxon>
        <taxon>Pichiomycetes</taxon>
        <taxon>Pichiales</taxon>
        <taxon>Pichiaceae</taxon>
        <taxon>Pichia</taxon>
    </lineage>
</organism>
<comment type="pathway">
    <text evidence="2 13">Glycolipid biosynthesis; glycosylphosphatidylinositol-anchor biosynthesis.</text>
</comment>
<comment type="subcellular location">
    <subcellularLocation>
        <location evidence="1 13">Endoplasmic reticulum membrane</location>
        <topology evidence="1 13">Multi-pass membrane protein</topology>
    </subcellularLocation>
</comment>
<proteinExistence type="inferred from homology"/>
<keyword evidence="15" id="KW-1185">Reference proteome</keyword>
<keyword evidence="5 13" id="KW-0337">GPI-anchor biosynthesis</keyword>
<feature type="transmembrane region" description="Helical" evidence="13">
    <location>
        <begin position="326"/>
        <end position="352"/>
    </location>
</feature>
<dbReference type="AlphaFoldDB" id="A0A1E3NJ25"/>
<evidence type="ECO:0000256" key="3">
    <source>
        <dbReference type="ARBA" id="ARBA00011071"/>
    </source>
</evidence>
<dbReference type="GeneID" id="30178069"/>
<dbReference type="Proteomes" id="UP000094455">
    <property type="component" value="Unassembled WGS sequence"/>
</dbReference>
<dbReference type="EC" id="2.4.1.-" evidence="13"/>
<keyword evidence="9 13" id="KW-0256">Endoplasmic reticulum</keyword>
<keyword evidence="6 13" id="KW-0328">Glycosyltransferase</keyword>
<feature type="transmembrane region" description="Helical" evidence="13">
    <location>
        <begin position="150"/>
        <end position="168"/>
    </location>
</feature>
<dbReference type="GO" id="GO:0031505">
    <property type="term" value="P:fungal-type cell wall organization"/>
    <property type="evidence" value="ECO:0007669"/>
    <property type="project" value="EnsemblFungi"/>
</dbReference>
<feature type="transmembrane region" description="Helical" evidence="13">
    <location>
        <begin position="364"/>
        <end position="383"/>
    </location>
</feature>
<evidence type="ECO:0000256" key="13">
    <source>
        <dbReference type="RuleBase" id="RU365064"/>
    </source>
</evidence>
<evidence type="ECO:0000256" key="9">
    <source>
        <dbReference type="ARBA" id="ARBA00022824"/>
    </source>
</evidence>
<dbReference type="STRING" id="763406.A0A1E3NJ25"/>
<evidence type="ECO:0000256" key="7">
    <source>
        <dbReference type="ARBA" id="ARBA00022679"/>
    </source>
</evidence>
<reference evidence="14 15" key="1">
    <citation type="journal article" date="2016" name="Proc. Natl. Acad. Sci. U.S.A.">
        <title>Comparative genomics of biotechnologically important yeasts.</title>
        <authorList>
            <person name="Riley R."/>
            <person name="Haridas S."/>
            <person name="Wolfe K.H."/>
            <person name="Lopes M.R."/>
            <person name="Hittinger C.T."/>
            <person name="Goeker M."/>
            <person name="Salamov A.A."/>
            <person name="Wisecaver J.H."/>
            <person name="Long T.M."/>
            <person name="Calvey C.H."/>
            <person name="Aerts A.L."/>
            <person name="Barry K.W."/>
            <person name="Choi C."/>
            <person name="Clum A."/>
            <person name="Coughlan A.Y."/>
            <person name="Deshpande S."/>
            <person name="Douglass A.P."/>
            <person name="Hanson S.J."/>
            <person name="Klenk H.-P."/>
            <person name="LaButti K.M."/>
            <person name="Lapidus A."/>
            <person name="Lindquist E.A."/>
            <person name="Lipzen A.M."/>
            <person name="Meier-Kolthoff J.P."/>
            <person name="Ohm R.A."/>
            <person name="Otillar R.P."/>
            <person name="Pangilinan J.L."/>
            <person name="Peng Y."/>
            <person name="Rokas A."/>
            <person name="Rosa C.A."/>
            <person name="Scheuner C."/>
            <person name="Sibirny A.A."/>
            <person name="Slot J.C."/>
            <person name="Stielow J.B."/>
            <person name="Sun H."/>
            <person name="Kurtzman C.P."/>
            <person name="Blackwell M."/>
            <person name="Grigoriev I.V."/>
            <person name="Jeffries T.W."/>
        </authorList>
    </citation>
    <scope>NUCLEOTIDE SEQUENCE [LARGE SCALE GENOMIC DNA]</scope>
    <source>
        <strain evidence="14 15">NRRL Y-2026</strain>
    </source>
</reference>
<sequence>MTPAMVKGNEDNKPGCFTSQLARVPTSAILFVSLVLRISFFLFGLYQDENMPLPYTDIDYYVFTDAAKFVAINESPFLRATYRYTPLLAWILVPTTYSTHRLWFSFGKFIFIVCDLVTGYVSMISLPSHYTYLSTIWLFNPMVITISTRGSSESLLTSFVLLTAYFLIRNNGKKLTDIIVSGFLLGVCVHLKIYPFIYAPAFLLYLDANQPLYAPFTQKRLLFALSALASFSGLTYWMYYVYGWEYLDEAYFYHLIRLDHRHNFSVYNISLYLNSATTAEVGSFQFEKWAFLPQLALTLFIIPLSLKEGLQSQDKNFRDSILYKIMFIQTFVFIMLNKVCTSQYFIWFLCLLPQTLVGTTISGRKGLVVLLGWVLTQGLWLFNGWRLEFCGKADIFISGLFFSSSLFFLWNTYMACVFIQDVQQQIRLQRRDLEHRKKI</sequence>
<dbReference type="PANTHER" id="PTHR12886:SF0">
    <property type="entry name" value="GPI MANNOSYLTRANSFERASE 1"/>
    <property type="match status" value="1"/>
</dbReference>
<feature type="transmembrane region" description="Helical" evidence="13">
    <location>
        <begin position="395"/>
        <end position="419"/>
    </location>
</feature>
<evidence type="ECO:0000256" key="2">
    <source>
        <dbReference type="ARBA" id="ARBA00004687"/>
    </source>
</evidence>
<accession>A0A1E3NJ25</accession>
<evidence type="ECO:0000256" key="5">
    <source>
        <dbReference type="ARBA" id="ARBA00022502"/>
    </source>
</evidence>
<feature type="transmembrane region" description="Helical" evidence="13">
    <location>
        <begin position="109"/>
        <end position="130"/>
    </location>
</feature>
<evidence type="ECO:0000313" key="15">
    <source>
        <dbReference type="Proteomes" id="UP000094455"/>
    </source>
</evidence>
<comment type="similarity">
    <text evidence="3 13">Belongs to the PIGM family.</text>
</comment>
<evidence type="ECO:0000256" key="11">
    <source>
        <dbReference type="ARBA" id="ARBA00023136"/>
    </source>
</evidence>
<dbReference type="OrthoDB" id="1741594at2759"/>
<evidence type="ECO:0000256" key="12">
    <source>
        <dbReference type="ARBA" id="ARBA00025399"/>
    </source>
</evidence>
<dbReference type="GO" id="GO:0006506">
    <property type="term" value="P:GPI anchor biosynthetic process"/>
    <property type="evidence" value="ECO:0007669"/>
    <property type="project" value="UniProtKB-UniPathway"/>
</dbReference>
<evidence type="ECO:0000256" key="1">
    <source>
        <dbReference type="ARBA" id="ARBA00004477"/>
    </source>
</evidence>
<evidence type="ECO:0000256" key="10">
    <source>
        <dbReference type="ARBA" id="ARBA00022989"/>
    </source>
</evidence>
<dbReference type="GO" id="GO:0005789">
    <property type="term" value="C:endoplasmic reticulum membrane"/>
    <property type="evidence" value="ECO:0007669"/>
    <property type="project" value="UniProtKB-SubCell"/>
</dbReference>
<evidence type="ECO:0000256" key="4">
    <source>
        <dbReference type="ARBA" id="ARBA00013797"/>
    </source>
</evidence>
<dbReference type="EMBL" id="KV454004">
    <property type="protein sequence ID" value="ODQ45578.1"/>
    <property type="molecule type" value="Genomic_DNA"/>
</dbReference>
<dbReference type="PANTHER" id="PTHR12886">
    <property type="entry name" value="PIG-M MANNOSYLTRANSFERASE"/>
    <property type="match status" value="1"/>
</dbReference>
<dbReference type="Pfam" id="PF05007">
    <property type="entry name" value="Mannosyl_trans"/>
    <property type="match status" value="1"/>
</dbReference>
<feature type="transmembrane region" description="Helical" evidence="13">
    <location>
        <begin position="180"/>
        <end position="201"/>
    </location>
</feature>
<evidence type="ECO:0000256" key="8">
    <source>
        <dbReference type="ARBA" id="ARBA00022692"/>
    </source>
</evidence>
<protein>
    <recommendedName>
        <fullName evidence="4 13">GPI mannosyltransferase 1</fullName>
        <ecNumber evidence="13">2.4.1.-</ecNumber>
    </recommendedName>
    <alternativeName>
        <fullName evidence="13">GPI mannosyltransferase I</fullName>
    </alternativeName>
</protein>
<evidence type="ECO:0000313" key="14">
    <source>
        <dbReference type="EMBL" id="ODQ45578.1"/>
    </source>
</evidence>
<keyword evidence="8 13" id="KW-0812">Transmembrane</keyword>
<feature type="transmembrane region" description="Helical" evidence="13">
    <location>
        <begin position="28"/>
        <end position="46"/>
    </location>
</feature>
<dbReference type="GO" id="GO:1990529">
    <property type="term" value="C:glycosylphosphatidylinositol-mannosyltransferase I complex"/>
    <property type="evidence" value="ECO:0007669"/>
    <property type="project" value="EnsemblFungi"/>
</dbReference>
<name>A0A1E3NJ25_9ASCO</name>
<evidence type="ECO:0000256" key="6">
    <source>
        <dbReference type="ARBA" id="ARBA00022676"/>
    </source>
</evidence>
<dbReference type="UniPathway" id="UPA00196"/>
<gene>
    <name evidence="14" type="ORF">PICMEDRAFT_16885</name>
</gene>